<keyword evidence="2" id="KW-1185">Reference proteome</keyword>
<sequence>MTELNDDVLDLIFDEVCREEASMVEVLGNVSGGFSELIQRIADQTVVIDDQDAYDRGDDITPEEALSLFGKGDEETERKRLRARTLRWSVYRVRVDVLAQVLATLERVTALTFVGAKLDERTDGIPCYTTIREVTFEQCTLGFPGLTSLMQALPNLEGLKVAGRGTTIVPTTADLAQTEPSLTLSSSLVTLDADCSHVQDRADFDHVWGGWMGDDGNRLLYWLRNAANLSRLRIAMTGEVGWYPGDDIIQANRNSLLSLTLALEHPFQAWDIYLELAAPELLYLMVSVRSAPTDFYHIEAFFNKLEAPKLNTLAFHIHVLPISDDYSLGKTLLHLEDLATCIIRYYNRLLKVTIHWHSYRDTVTVELYSAAFSASFETKASASHCEMKLLMEKTNYSHEMF</sequence>
<dbReference type="EMBL" id="KZ293655">
    <property type="protein sequence ID" value="PBK93846.1"/>
    <property type="molecule type" value="Genomic_DNA"/>
</dbReference>
<dbReference type="Proteomes" id="UP000217790">
    <property type="component" value="Unassembled WGS sequence"/>
</dbReference>
<accession>A0A2H3E2D8</accession>
<name>A0A2H3E2D8_ARMGA</name>
<evidence type="ECO:0008006" key="3">
    <source>
        <dbReference type="Google" id="ProtNLM"/>
    </source>
</evidence>
<reference evidence="2" key="1">
    <citation type="journal article" date="2017" name="Nat. Ecol. Evol.">
        <title>Genome expansion and lineage-specific genetic innovations in the forest pathogenic fungi Armillaria.</title>
        <authorList>
            <person name="Sipos G."/>
            <person name="Prasanna A.N."/>
            <person name="Walter M.C."/>
            <person name="O'Connor E."/>
            <person name="Balint B."/>
            <person name="Krizsan K."/>
            <person name="Kiss B."/>
            <person name="Hess J."/>
            <person name="Varga T."/>
            <person name="Slot J."/>
            <person name="Riley R."/>
            <person name="Boka B."/>
            <person name="Rigling D."/>
            <person name="Barry K."/>
            <person name="Lee J."/>
            <person name="Mihaltcheva S."/>
            <person name="LaButti K."/>
            <person name="Lipzen A."/>
            <person name="Waldron R."/>
            <person name="Moloney N.M."/>
            <person name="Sperisen C."/>
            <person name="Kredics L."/>
            <person name="Vagvoelgyi C."/>
            <person name="Patrignani A."/>
            <person name="Fitzpatrick D."/>
            <person name="Nagy I."/>
            <person name="Doyle S."/>
            <person name="Anderson J.B."/>
            <person name="Grigoriev I.V."/>
            <person name="Gueldener U."/>
            <person name="Muensterkoetter M."/>
            <person name="Nagy L.G."/>
        </authorList>
    </citation>
    <scope>NUCLEOTIDE SEQUENCE [LARGE SCALE GENOMIC DNA]</scope>
    <source>
        <strain evidence="2">Ar21-2</strain>
    </source>
</reference>
<gene>
    <name evidence="1" type="ORF">ARMGADRAFT_1029724</name>
</gene>
<organism evidence="1 2">
    <name type="scientific">Armillaria gallica</name>
    <name type="common">Bulbous honey fungus</name>
    <name type="synonym">Armillaria bulbosa</name>
    <dbReference type="NCBI Taxonomy" id="47427"/>
    <lineage>
        <taxon>Eukaryota</taxon>
        <taxon>Fungi</taxon>
        <taxon>Dikarya</taxon>
        <taxon>Basidiomycota</taxon>
        <taxon>Agaricomycotina</taxon>
        <taxon>Agaricomycetes</taxon>
        <taxon>Agaricomycetidae</taxon>
        <taxon>Agaricales</taxon>
        <taxon>Marasmiineae</taxon>
        <taxon>Physalacriaceae</taxon>
        <taxon>Armillaria</taxon>
    </lineage>
</organism>
<dbReference type="InParanoid" id="A0A2H3E2D8"/>
<proteinExistence type="predicted"/>
<protein>
    <recommendedName>
        <fullName evidence="3">F-box domain-containing protein</fullName>
    </recommendedName>
</protein>
<dbReference type="OrthoDB" id="10399742at2759"/>
<evidence type="ECO:0000313" key="1">
    <source>
        <dbReference type="EMBL" id="PBK93846.1"/>
    </source>
</evidence>
<evidence type="ECO:0000313" key="2">
    <source>
        <dbReference type="Proteomes" id="UP000217790"/>
    </source>
</evidence>
<dbReference type="AlphaFoldDB" id="A0A2H3E2D8"/>